<dbReference type="SUPFAM" id="SSF47203">
    <property type="entry name" value="Acyl-CoA dehydrogenase C-terminal domain-like"/>
    <property type="match status" value="1"/>
</dbReference>
<evidence type="ECO:0000256" key="3">
    <source>
        <dbReference type="ARBA" id="ARBA00022630"/>
    </source>
</evidence>
<dbReference type="InterPro" id="IPR009100">
    <property type="entry name" value="AcylCoA_DH/oxidase_NM_dom_sf"/>
</dbReference>
<name>A0ABV7X8G7_9SPHN</name>
<dbReference type="InterPro" id="IPR036250">
    <property type="entry name" value="AcylCo_DH-like_C"/>
</dbReference>
<dbReference type="Gene3D" id="1.10.540.10">
    <property type="entry name" value="Acyl-CoA dehydrogenase/oxidase, N-terminal domain"/>
    <property type="match status" value="1"/>
</dbReference>
<comment type="cofactor">
    <cofactor evidence="1">
        <name>FAD</name>
        <dbReference type="ChEBI" id="CHEBI:57692"/>
    </cofactor>
</comment>
<dbReference type="Pfam" id="PF02771">
    <property type="entry name" value="Acyl-CoA_dh_N"/>
    <property type="match status" value="1"/>
</dbReference>
<evidence type="ECO:0000256" key="4">
    <source>
        <dbReference type="ARBA" id="ARBA00022827"/>
    </source>
</evidence>
<keyword evidence="4" id="KW-0274">FAD</keyword>
<dbReference type="RefSeq" id="WP_380856738.1">
    <property type="nucleotide sequence ID" value="NZ_JBHRXV010000002.1"/>
</dbReference>
<evidence type="ECO:0000259" key="7">
    <source>
        <dbReference type="Pfam" id="PF02771"/>
    </source>
</evidence>
<feature type="domain" description="Acyl-CoA dehydrogenase/oxidase C-terminal" evidence="6">
    <location>
        <begin position="175"/>
        <end position="312"/>
    </location>
</feature>
<evidence type="ECO:0000259" key="6">
    <source>
        <dbReference type="Pfam" id="PF00441"/>
    </source>
</evidence>
<organism evidence="8 9">
    <name type="scientific">Sphingoaurantiacus capsulatus</name>
    <dbReference type="NCBI Taxonomy" id="1771310"/>
    <lineage>
        <taxon>Bacteria</taxon>
        <taxon>Pseudomonadati</taxon>
        <taxon>Pseudomonadota</taxon>
        <taxon>Alphaproteobacteria</taxon>
        <taxon>Sphingomonadales</taxon>
        <taxon>Sphingosinicellaceae</taxon>
        <taxon>Sphingoaurantiacus</taxon>
    </lineage>
</organism>
<dbReference type="SUPFAM" id="SSF56645">
    <property type="entry name" value="Acyl-CoA dehydrogenase NM domain-like"/>
    <property type="match status" value="1"/>
</dbReference>
<dbReference type="EMBL" id="JBHRXV010000002">
    <property type="protein sequence ID" value="MFC3711557.1"/>
    <property type="molecule type" value="Genomic_DNA"/>
</dbReference>
<sequence length="329" mass="33978">MDFRLSDDQIALVESVRDFLAKAHGAETLRALDAGQADVGASLVEMGLPGLLVPEAEGGLGLTRLDAALVAVELGRANISESFVEAALIAAPLLAGHKLVGALASGEARLALQHPANPWVAGLAGATHLLQAQGGKLLLGPAPRSEVIDGVDPLRLLAQPVAASGVPVDGSADALFDMAALISAAQLLGAAERMIELATDYAKTREQFGQPIGGFQAIKHMLASVMVATEFTKAVLWRAAQALDDGLPSAPVHVSHAKVAATDAAMLAAETAIQVHGAMGYTYEVDLHFWMKRSWALAGAWGSRAFHLNRVDDATLGGGLPIGADATFA</sequence>
<dbReference type="EC" id="1.-.-.-" evidence="8"/>
<accession>A0ABV7X8G7</accession>
<feature type="domain" description="Acyl-CoA dehydrogenase/oxidase N-terminal" evidence="7">
    <location>
        <begin position="6"/>
        <end position="92"/>
    </location>
</feature>
<evidence type="ECO:0000256" key="5">
    <source>
        <dbReference type="ARBA" id="ARBA00023002"/>
    </source>
</evidence>
<reference evidence="9" key="1">
    <citation type="journal article" date="2019" name="Int. J. Syst. Evol. Microbiol.">
        <title>The Global Catalogue of Microorganisms (GCM) 10K type strain sequencing project: providing services to taxonomists for standard genome sequencing and annotation.</title>
        <authorList>
            <consortium name="The Broad Institute Genomics Platform"/>
            <consortium name="The Broad Institute Genome Sequencing Center for Infectious Disease"/>
            <person name="Wu L."/>
            <person name="Ma J."/>
        </authorList>
    </citation>
    <scope>NUCLEOTIDE SEQUENCE [LARGE SCALE GENOMIC DNA]</scope>
    <source>
        <strain evidence="9">KCTC 42644</strain>
    </source>
</reference>
<proteinExistence type="inferred from homology"/>
<dbReference type="InterPro" id="IPR037069">
    <property type="entry name" value="AcylCoA_DH/ox_N_sf"/>
</dbReference>
<evidence type="ECO:0000313" key="9">
    <source>
        <dbReference type="Proteomes" id="UP001595615"/>
    </source>
</evidence>
<protein>
    <submittedName>
        <fullName evidence="8">Acyl-CoA dehydrogenase family protein</fullName>
        <ecNumber evidence="8">1.-.-.-</ecNumber>
    </submittedName>
</protein>
<keyword evidence="9" id="KW-1185">Reference proteome</keyword>
<dbReference type="Proteomes" id="UP001595615">
    <property type="component" value="Unassembled WGS sequence"/>
</dbReference>
<dbReference type="Gene3D" id="1.20.140.10">
    <property type="entry name" value="Butyryl-CoA Dehydrogenase, subunit A, domain 3"/>
    <property type="match status" value="1"/>
</dbReference>
<dbReference type="GO" id="GO:0016491">
    <property type="term" value="F:oxidoreductase activity"/>
    <property type="evidence" value="ECO:0007669"/>
    <property type="project" value="UniProtKB-KW"/>
</dbReference>
<evidence type="ECO:0000256" key="1">
    <source>
        <dbReference type="ARBA" id="ARBA00001974"/>
    </source>
</evidence>
<keyword evidence="5 8" id="KW-0560">Oxidoreductase</keyword>
<comment type="similarity">
    <text evidence="2">Belongs to the acyl-CoA dehydrogenase family.</text>
</comment>
<keyword evidence="3" id="KW-0285">Flavoprotein</keyword>
<dbReference type="Pfam" id="PF00441">
    <property type="entry name" value="Acyl-CoA_dh_1"/>
    <property type="match status" value="1"/>
</dbReference>
<comment type="caution">
    <text evidence="8">The sequence shown here is derived from an EMBL/GenBank/DDBJ whole genome shotgun (WGS) entry which is preliminary data.</text>
</comment>
<evidence type="ECO:0000313" key="8">
    <source>
        <dbReference type="EMBL" id="MFC3711557.1"/>
    </source>
</evidence>
<gene>
    <name evidence="8" type="ORF">ACFOMD_03180</name>
</gene>
<dbReference type="PANTHER" id="PTHR43884:SF20">
    <property type="entry name" value="ACYL-COA DEHYDROGENASE FADE28"/>
    <property type="match status" value="1"/>
</dbReference>
<dbReference type="InterPro" id="IPR009075">
    <property type="entry name" value="AcylCo_DH/oxidase_C"/>
</dbReference>
<evidence type="ECO:0000256" key="2">
    <source>
        <dbReference type="ARBA" id="ARBA00009347"/>
    </source>
</evidence>
<dbReference type="PANTHER" id="PTHR43884">
    <property type="entry name" value="ACYL-COA DEHYDROGENASE"/>
    <property type="match status" value="1"/>
</dbReference>
<dbReference type="InterPro" id="IPR013786">
    <property type="entry name" value="AcylCoA_DH/ox_N"/>
</dbReference>